<reference evidence="1 2" key="1">
    <citation type="submission" date="2018-12" db="EMBL/GenBank/DDBJ databases">
        <title>Draft Genome Sequence of Chryseobacterium arthrosphaerae strain ED882-96 Isolated from the Blood of a Patient with Liver Cirrhosis in Taiwan.</title>
        <authorList>
            <person name="Lin J.-N."/>
            <person name="Lai C.-H."/>
            <person name="Yang C.-H."/>
            <person name="Huang Y.-H."/>
        </authorList>
    </citation>
    <scope>NUCLEOTIDE SEQUENCE [LARGE SCALE GENOMIC DNA]</scope>
    <source>
        <strain evidence="1 2">ED882-96</strain>
    </source>
</reference>
<comment type="caution">
    <text evidence="1">The sequence shown here is derived from an EMBL/GenBank/DDBJ whole genome shotgun (WGS) entry which is preliminary data.</text>
</comment>
<dbReference type="EMBL" id="RYFC01000003">
    <property type="protein sequence ID" value="RTZ46329.1"/>
    <property type="molecule type" value="Genomic_DNA"/>
</dbReference>
<evidence type="ECO:0000313" key="2">
    <source>
        <dbReference type="Proteomes" id="UP000276953"/>
    </source>
</evidence>
<sequence>MISKEWLEKNIEEENALTKFIILKADNDEISYTFKGERLTEVIFDIKGYEDSYHITTVYSEDQKHVTSGKIYQC</sequence>
<protein>
    <submittedName>
        <fullName evidence="1">Uncharacterized protein</fullName>
    </submittedName>
</protein>
<dbReference type="AlphaFoldDB" id="A0A3S0NL57"/>
<dbReference type="Proteomes" id="UP000276953">
    <property type="component" value="Unassembled WGS sequence"/>
</dbReference>
<gene>
    <name evidence="1" type="ORF">EJ377_18415</name>
</gene>
<organism evidence="1 2">
    <name type="scientific">Chryseobacterium arthrosphaerae</name>
    <dbReference type="NCBI Taxonomy" id="651561"/>
    <lineage>
        <taxon>Bacteria</taxon>
        <taxon>Pseudomonadati</taxon>
        <taxon>Bacteroidota</taxon>
        <taxon>Flavobacteriia</taxon>
        <taxon>Flavobacteriales</taxon>
        <taxon>Weeksellaceae</taxon>
        <taxon>Chryseobacterium group</taxon>
        <taxon>Chryseobacterium</taxon>
    </lineage>
</organism>
<proteinExistence type="predicted"/>
<accession>A0A3S0NL57</accession>
<evidence type="ECO:0000313" key="1">
    <source>
        <dbReference type="EMBL" id="RTZ46329.1"/>
    </source>
</evidence>
<name>A0A3S0NL57_9FLAO</name>